<organism evidence="4 7">
    <name type="scientific">Didymodactylos carnosus</name>
    <dbReference type="NCBI Taxonomy" id="1234261"/>
    <lineage>
        <taxon>Eukaryota</taxon>
        <taxon>Metazoa</taxon>
        <taxon>Spiralia</taxon>
        <taxon>Gnathifera</taxon>
        <taxon>Rotifera</taxon>
        <taxon>Eurotatoria</taxon>
        <taxon>Bdelloidea</taxon>
        <taxon>Philodinida</taxon>
        <taxon>Philodinidae</taxon>
        <taxon>Didymodactylos</taxon>
    </lineage>
</organism>
<comment type="caution">
    <text evidence="4">The sequence shown here is derived from an EMBL/GenBank/DDBJ whole genome shotgun (WGS) entry which is preliminary data.</text>
</comment>
<feature type="region of interest" description="Disordered" evidence="1">
    <location>
        <begin position="116"/>
        <end position="173"/>
    </location>
</feature>
<protein>
    <submittedName>
        <fullName evidence="4">Uncharacterized protein</fullName>
    </submittedName>
</protein>
<dbReference type="Proteomes" id="UP000682733">
    <property type="component" value="Unassembled WGS sequence"/>
</dbReference>
<keyword evidence="2" id="KW-1133">Transmembrane helix</keyword>
<dbReference type="Proteomes" id="UP000681722">
    <property type="component" value="Unassembled WGS sequence"/>
</dbReference>
<keyword evidence="2" id="KW-0812">Transmembrane</keyword>
<evidence type="ECO:0000256" key="1">
    <source>
        <dbReference type="SAM" id="MobiDB-lite"/>
    </source>
</evidence>
<gene>
    <name evidence="4" type="ORF">GPM918_LOCUS19560</name>
    <name evidence="3" type="ORF">OVA965_LOCUS8295</name>
    <name evidence="6" type="ORF">SRO942_LOCUS19557</name>
    <name evidence="5" type="ORF">TMI583_LOCUS8291</name>
</gene>
<dbReference type="EMBL" id="CAJNOQ010005966">
    <property type="protein sequence ID" value="CAF1118197.1"/>
    <property type="molecule type" value="Genomic_DNA"/>
</dbReference>
<evidence type="ECO:0000313" key="6">
    <source>
        <dbReference type="EMBL" id="CAF3881944.1"/>
    </source>
</evidence>
<sequence>MSGGAEARTHDKQWDVSKVNYLMNVNVRALQQGNFVKKPEWHQNVLPLSFMQKELEGSRPSVTPATVKVATNKGNDITQMNTTDFTIENWFTLLFIVAIVGILCLPLFVKKKDPENLKQDQTHSEDEDTTKSTMPQKKKKHTSTIVIQDDHDHNNHHRPYMSSLPNPSDLYPKETNIPHLNNNSQNINLLLSGTLTLIILALIGYLLWSCCSKIFHGRTRKRSQNSFSSHLHGHSGGDTSPSPTLDVSEQFILISAALGRGGGSTEQSGGSHSHSRGLKGAIETEVLIDHFIQPLVDAQFVRILTKQSSGTSILQPLSLLQHHLKYKLQIIATKNVFRIRIAFT</sequence>
<evidence type="ECO:0000313" key="3">
    <source>
        <dbReference type="EMBL" id="CAF0874355.1"/>
    </source>
</evidence>
<keyword evidence="2" id="KW-0472">Membrane</keyword>
<evidence type="ECO:0000313" key="7">
    <source>
        <dbReference type="Proteomes" id="UP000663829"/>
    </source>
</evidence>
<dbReference type="Proteomes" id="UP000677228">
    <property type="component" value="Unassembled WGS sequence"/>
</dbReference>
<evidence type="ECO:0000313" key="4">
    <source>
        <dbReference type="EMBL" id="CAF1118197.1"/>
    </source>
</evidence>
<proteinExistence type="predicted"/>
<feature type="transmembrane region" description="Helical" evidence="2">
    <location>
        <begin position="90"/>
        <end position="109"/>
    </location>
</feature>
<dbReference type="Proteomes" id="UP000663829">
    <property type="component" value="Unassembled WGS sequence"/>
</dbReference>
<evidence type="ECO:0000313" key="5">
    <source>
        <dbReference type="EMBL" id="CAF3658972.1"/>
    </source>
</evidence>
<reference evidence="4" key="1">
    <citation type="submission" date="2021-02" db="EMBL/GenBank/DDBJ databases">
        <authorList>
            <person name="Nowell W R."/>
        </authorList>
    </citation>
    <scope>NUCLEOTIDE SEQUENCE</scope>
</reference>
<evidence type="ECO:0000256" key="2">
    <source>
        <dbReference type="SAM" id="Phobius"/>
    </source>
</evidence>
<feature type="transmembrane region" description="Helical" evidence="2">
    <location>
        <begin position="189"/>
        <end position="208"/>
    </location>
</feature>
<name>A0A814QGD4_9BILA</name>
<dbReference type="EMBL" id="CAJNOK010002772">
    <property type="protein sequence ID" value="CAF0874355.1"/>
    <property type="molecule type" value="Genomic_DNA"/>
</dbReference>
<dbReference type="AlphaFoldDB" id="A0A814QGD4"/>
<dbReference type="EMBL" id="CAJOBC010005966">
    <property type="protein sequence ID" value="CAF3881944.1"/>
    <property type="molecule type" value="Genomic_DNA"/>
</dbReference>
<dbReference type="EMBL" id="CAJOBA010002773">
    <property type="protein sequence ID" value="CAF3658972.1"/>
    <property type="molecule type" value="Genomic_DNA"/>
</dbReference>
<keyword evidence="7" id="KW-1185">Reference proteome</keyword>
<accession>A0A814QGD4</accession>